<keyword evidence="3 6" id="KW-0479">Metal-binding</keyword>
<evidence type="ECO:0000256" key="4">
    <source>
        <dbReference type="ARBA" id="ARBA00022801"/>
    </source>
</evidence>
<dbReference type="InterPro" id="IPR050138">
    <property type="entry name" value="DHOase/Allantoinase_Hydrolase"/>
</dbReference>
<comment type="caution">
    <text evidence="8">The sequence shown here is derived from an EMBL/GenBank/DDBJ whole genome shotgun (WGS) entry which is preliminary data.</text>
</comment>
<dbReference type="Gene3D" id="3.20.20.140">
    <property type="entry name" value="Metal-dependent hydrolases"/>
    <property type="match status" value="1"/>
</dbReference>
<dbReference type="SUPFAM" id="SSF51338">
    <property type="entry name" value="Composite domain of metallo-dependent hydrolases"/>
    <property type="match status" value="1"/>
</dbReference>
<dbReference type="PANTHER" id="PTHR43668">
    <property type="entry name" value="ALLANTOINASE"/>
    <property type="match status" value="1"/>
</dbReference>
<feature type="binding site" evidence="6">
    <location>
        <position position="246"/>
    </location>
    <ligand>
        <name>Zn(2+)</name>
        <dbReference type="ChEBI" id="CHEBI:29105"/>
        <label>2</label>
    </ligand>
</feature>
<evidence type="ECO:0000256" key="6">
    <source>
        <dbReference type="HAMAP-Rule" id="MF_00220"/>
    </source>
</evidence>
<feature type="binding site" evidence="6">
    <location>
        <position position="74"/>
    </location>
    <ligand>
        <name>Zn(2+)</name>
        <dbReference type="ChEBI" id="CHEBI:29105"/>
        <label>1</label>
    </ligand>
</feature>
<feature type="binding site" evidence="6">
    <location>
        <position position="166"/>
    </location>
    <ligand>
        <name>Zn(2+)</name>
        <dbReference type="ChEBI" id="CHEBI:29105"/>
        <label>1</label>
    </ligand>
</feature>
<feature type="binding site" evidence="6">
    <location>
        <position position="292"/>
    </location>
    <ligand>
        <name>substrate</name>
    </ligand>
</feature>
<keyword evidence="5 6" id="KW-0665">Pyrimidine biosynthesis</keyword>
<feature type="binding site" evidence="6">
    <location>
        <position position="193"/>
    </location>
    <ligand>
        <name>Zn(2+)</name>
        <dbReference type="ChEBI" id="CHEBI:29105"/>
        <label>2</label>
    </ligand>
</feature>
<feature type="domain" description="Dihydroorotase catalytic" evidence="7">
    <location>
        <begin position="63"/>
        <end position="251"/>
    </location>
</feature>
<dbReference type="SUPFAM" id="SSF51556">
    <property type="entry name" value="Metallo-dependent hydrolases"/>
    <property type="match status" value="1"/>
</dbReference>
<dbReference type="Proteomes" id="UP001204798">
    <property type="component" value="Unassembled WGS sequence"/>
</dbReference>
<comment type="similarity">
    <text evidence="2 6">Belongs to the metallo-dependent hydrolases superfamily. DHOase family. Class I DHOase subfamily.</text>
</comment>
<evidence type="ECO:0000259" key="7">
    <source>
        <dbReference type="Pfam" id="PF12890"/>
    </source>
</evidence>
<dbReference type="EC" id="3.5.2.3" evidence="6"/>
<feature type="binding site" evidence="6">
    <location>
        <position position="76"/>
    </location>
    <ligand>
        <name>Zn(2+)</name>
        <dbReference type="ChEBI" id="CHEBI:29105"/>
        <label>1</label>
    </ligand>
</feature>
<feature type="binding site" evidence="6">
    <location>
        <position position="166"/>
    </location>
    <ligand>
        <name>Zn(2+)</name>
        <dbReference type="ChEBI" id="CHEBI:29105"/>
        <label>2</label>
    </ligand>
</feature>
<dbReference type="InterPro" id="IPR002195">
    <property type="entry name" value="Dihydroorotase_CS"/>
</dbReference>
<dbReference type="InterPro" id="IPR004722">
    <property type="entry name" value="DHOase"/>
</dbReference>
<dbReference type="PROSITE" id="PS00482">
    <property type="entry name" value="DIHYDROOROTASE_1"/>
    <property type="match status" value="1"/>
</dbReference>
<dbReference type="EMBL" id="JANUCP010000002">
    <property type="protein sequence ID" value="MCS3918633.1"/>
    <property type="molecule type" value="Genomic_DNA"/>
</dbReference>
<dbReference type="InterPro" id="IPR024403">
    <property type="entry name" value="DHOase_cat"/>
</dbReference>
<feature type="binding site" evidence="6">
    <location>
        <begin position="337"/>
        <end position="338"/>
    </location>
    <ligand>
        <name>substrate</name>
    </ligand>
</feature>
<organism evidence="8 9">
    <name type="scientific">Candidatus Fervidibacter sacchari</name>
    <dbReference type="NCBI Taxonomy" id="1448929"/>
    <lineage>
        <taxon>Bacteria</taxon>
        <taxon>Candidatus Fervidibacterota</taxon>
        <taxon>Candidatus Fervidibacter</taxon>
    </lineage>
</organism>
<comment type="function">
    <text evidence="1 6">Catalyzes the reversible cyclization of carbamoyl aspartate to dihydroorotate.</text>
</comment>
<keyword evidence="4 6" id="KW-0378">Hydrolase</keyword>
<gene>
    <name evidence="6" type="primary">pyrC</name>
    <name evidence="8" type="ORF">M2350_001033</name>
</gene>
<sequence length="439" mass="47184">MKAMRHRLLLKNGTVVDPSQNLMAVRDVLIERDTGQGTWGMGRILAVAENIVAEDAEVIDCTGKLVVPGLVDMHVHFREPGEEHKETIATGSAAAVAGGFTTVCCMPNTKPPLDDVAAIEFVLKRAEEVGLCRVLPIGAVSVGLKHEQLTEMAAMKEAGAVAFSDDGEPIQDSSFLRKVLAYSKVCDAVVILHCEDKSLTVGGVMNEGLTALRLGLRGMSRAAEVTAIHRAIELAKQTGAKVHIAHVSVKEAVDLIRRAKEEGVQVTAEVTPHHLTLTEEAVGDYDTNAKMNPPLRTAEDVTALREALAEGVIDCIATDHAPHAVEEKETTFDDAPFGIVGLETAVGVLWTELVHKANFPVMRLVEAMSTKPCQILGIDGGTLREGSRADVTVIDPNAVWTVDVSKFRSKGRNTPYNGWTLKGKVVLTVCGGRIVFREV</sequence>
<evidence type="ECO:0000313" key="8">
    <source>
        <dbReference type="EMBL" id="MCS3918633.1"/>
    </source>
</evidence>
<dbReference type="CDD" id="cd01317">
    <property type="entry name" value="DHOase_IIa"/>
    <property type="match status" value="1"/>
</dbReference>
<comment type="cofactor">
    <cofactor evidence="6">
        <name>Zn(2+)</name>
        <dbReference type="ChEBI" id="CHEBI:29105"/>
    </cofactor>
    <text evidence="6">Binds 2 Zn(2+) ions per subunit.</text>
</comment>
<dbReference type="Gene3D" id="2.30.40.10">
    <property type="entry name" value="Urease, subunit C, domain 1"/>
    <property type="match status" value="1"/>
</dbReference>
<dbReference type="GO" id="GO:0004151">
    <property type="term" value="F:dihydroorotase activity"/>
    <property type="evidence" value="ECO:0007669"/>
    <property type="project" value="UniProtKB-EC"/>
</dbReference>
<evidence type="ECO:0000256" key="3">
    <source>
        <dbReference type="ARBA" id="ARBA00022723"/>
    </source>
</evidence>
<feature type="binding site" evidence="6">
    <location>
        <begin position="76"/>
        <end position="78"/>
    </location>
    <ligand>
        <name>substrate</name>
    </ligand>
</feature>
<protein>
    <recommendedName>
        <fullName evidence="6">Dihydroorotase</fullName>
        <shortName evidence="6">DHOase</shortName>
        <ecNumber evidence="6">3.5.2.3</ecNumber>
    </recommendedName>
</protein>
<evidence type="ECO:0000256" key="2">
    <source>
        <dbReference type="ARBA" id="ARBA00010286"/>
    </source>
</evidence>
<dbReference type="Pfam" id="PF12890">
    <property type="entry name" value="DHOase"/>
    <property type="match status" value="1"/>
</dbReference>
<feature type="binding site" evidence="6">
    <location>
        <position position="319"/>
    </location>
    <ligand>
        <name>Zn(2+)</name>
        <dbReference type="ChEBI" id="CHEBI:29105"/>
        <label>1</label>
    </ligand>
</feature>
<name>A0ABT2EL19_9BACT</name>
<keyword evidence="9" id="KW-1185">Reference proteome</keyword>
<reference evidence="8 9" key="1">
    <citation type="submission" date="2022-08" db="EMBL/GenBank/DDBJ databases">
        <title>Bacterial and archaeal communities from various locations to study Microbial Dark Matter (Phase II).</title>
        <authorList>
            <person name="Stepanauskas R."/>
        </authorList>
    </citation>
    <scope>NUCLEOTIDE SEQUENCE [LARGE SCALE GENOMIC DNA]</scope>
    <source>
        <strain evidence="8 9">PD1</strain>
    </source>
</reference>
<accession>A0ABT2EL19</accession>
<feature type="binding site" evidence="6">
    <location>
        <position position="108"/>
    </location>
    <ligand>
        <name>substrate</name>
    </ligand>
</feature>
<dbReference type="PROSITE" id="PS00483">
    <property type="entry name" value="DIHYDROOROTASE_2"/>
    <property type="match status" value="1"/>
</dbReference>
<evidence type="ECO:0000256" key="1">
    <source>
        <dbReference type="ARBA" id="ARBA00002368"/>
    </source>
</evidence>
<proteinExistence type="inferred from homology"/>
<dbReference type="InterPro" id="IPR032466">
    <property type="entry name" value="Metal_Hydrolase"/>
</dbReference>
<evidence type="ECO:0000313" key="9">
    <source>
        <dbReference type="Proteomes" id="UP001204798"/>
    </source>
</evidence>
<dbReference type="InterPro" id="IPR011059">
    <property type="entry name" value="Metal-dep_hydrolase_composite"/>
</dbReference>
<evidence type="ECO:0000256" key="5">
    <source>
        <dbReference type="ARBA" id="ARBA00022975"/>
    </source>
</evidence>
<feature type="binding site" evidence="6">
    <location>
        <position position="323"/>
    </location>
    <ligand>
        <name>substrate</name>
    </ligand>
</feature>
<comment type="catalytic activity">
    <reaction evidence="6">
        <text>(S)-dihydroorotate + H2O = N-carbamoyl-L-aspartate + H(+)</text>
        <dbReference type="Rhea" id="RHEA:24296"/>
        <dbReference type="ChEBI" id="CHEBI:15377"/>
        <dbReference type="ChEBI" id="CHEBI:15378"/>
        <dbReference type="ChEBI" id="CHEBI:30864"/>
        <dbReference type="ChEBI" id="CHEBI:32814"/>
        <dbReference type="EC" id="3.5.2.3"/>
    </reaction>
</comment>
<feature type="active site" evidence="6">
    <location>
        <position position="319"/>
    </location>
</feature>
<dbReference type="PANTHER" id="PTHR43668:SF2">
    <property type="entry name" value="ALLANTOINASE"/>
    <property type="match status" value="1"/>
</dbReference>
<keyword evidence="6" id="KW-0862">Zinc</keyword>
<comment type="pathway">
    <text evidence="6">Pyrimidine metabolism; UMP biosynthesis via de novo pathway; (S)-dihydroorotate from bicarbonate: step 3/3.</text>
</comment>
<dbReference type="RefSeq" id="WP_259094614.1">
    <property type="nucleotide sequence ID" value="NZ_CP130454.1"/>
</dbReference>
<dbReference type="NCBIfam" id="TIGR00857">
    <property type="entry name" value="pyrC_multi"/>
    <property type="match status" value="1"/>
</dbReference>
<dbReference type="HAMAP" id="MF_00220_B">
    <property type="entry name" value="PyrC_classI_B"/>
    <property type="match status" value="1"/>
</dbReference>